<proteinExistence type="predicted"/>
<sequence length="405" mass="43136">MQRLSAGVEAARAGDAGKGFAVAGLDRSSLNTRHALLLLGTGLALTMPSLVRAQTPVVVRDLLGREVYLARPARRVVLGQGRFLSMISMVHPDPLSLLVGWADDLNSTFPNEAKAWIDRFPALKSLPVIGARVGSDYAIENLLMLQPDLVLISRFAAGPVNTDGSTAFIDTLTGSGLTVAVIDFAQDPLNDTVPSLRILSQLLGQQSRGDETISFYQDTLKRIVSPFAGKPVNPVNVLFHSHAGVMPCCASIGKGSFADLAEMVGGHSIAGDVLKKAVGPLSLEYILTRQPDVYIATGGLRGEGAGGIVIGANVDESRARESLARIVSDQGLAQMSAVRNKRVYALWHGLNETPLHLVALEALAGWLNPGLKGEFDAERTLSGFRKRYPLLPQDGVYSVALTPET</sequence>
<keyword evidence="3" id="KW-1185">Reference proteome</keyword>
<comment type="caution">
    <text evidence="2">The sequence shown here is derived from an EMBL/GenBank/DDBJ whole genome shotgun (WGS) entry which is preliminary data.</text>
</comment>
<protein>
    <submittedName>
        <fullName evidence="2">ABC transporter substrate-binding protein</fullName>
    </submittedName>
</protein>
<dbReference type="PANTHER" id="PTHR30535:SF34">
    <property type="entry name" value="MOLYBDATE-BINDING PROTEIN MOLA"/>
    <property type="match status" value="1"/>
</dbReference>
<evidence type="ECO:0000313" key="3">
    <source>
        <dbReference type="Proteomes" id="UP000519972"/>
    </source>
</evidence>
<dbReference type="Pfam" id="PF01497">
    <property type="entry name" value="Peripla_BP_2"/>
    <property type="match status" value="1"/>
</dbReference>
<dbReference type="PROSITE" id="PS50983">
    <property type="entry name" value="FE_B12_PBP"/>
    <property type="match status" value="1"/>
</dbReference>
<dbReference type="Proteomes" id="UP000519972">
    <property type="component" value="Unassembled WGS sequence"/>
</dbReference>
<dbReference type="Gene3D" id="3.40.50.1980">
    <property type="entry name" value="Nitrogenase molybdenum iron protein domain"/>
    <property type="match status" value="2"/>
</dbReference>
<dbReference type="InterPro" id="IPR002491">
    <property type="entry name" value="ABC_transptr_periplasmic_BD"/>
</dbReference>
<reference evidence="2 3" key="1">
    <citation type="submission" date="2020-02" db="EMBL/GenBank/DDBJ databases">
        <authorList>
            <person name="Sun Q."/>
        </authorList>
    </citation>
    <scope>NUCLEOTIDE SEQUENCE [LARGE SCALE GENOMIC DNA]</scope>
    <source>
        <strain evidence="2 3">CCBAU 03386</strain>
    </source>
</reference>
<accession>A0A7Y3WEY3</accession>
<dbReference type="InterPro" id="IPR050902">
    <property type="entry name" value="ABC_Transporter_SBP"/>
</dbReference>
<dbReference type="PANTHER" id="PTHR30535">
    <property type="entry name" value="VITAMIN B12-BINDING PROTEIN"/>
    <property type="match status" value="1"/>
</dbReference>
<evidence type="ECO:0000313" key="2">
    <source>
        <dbReference type="EMBL" id="NNU37242.1"/>
    </source>
</evidence>
<evidence type="ECO:0000259" key="1">
    <source>
        <dbReference type="PROSITE" id="PS50983"/>
    </source>
</evidence>
<name>A0A7Y3WEY3_9HYPH</name>
<dbReference type="EMBL" id="JABFCN010000020">
    <property type="protein sequence ID" value="NNU37242.1"/>
    <property type="molecule type" value="Genomic_DNA"/>
</dbReference>
<dbReference type="SUPFAM" id="SSF53807">
    <property type="entry name" value="Helical backbone' metal receptor"/>
    <property type="match status" value="1"/>
</dbReference>
<organism evidence="2 3">
    <name type="scientific">Rhizobium sophorae</name>
    <dbReference type="NCBI Taxonomy" id="1535242"/>
    <lineage>
        <taxon>Bacteria</taxon>
        <taxon>Pseudomonadati</taxon>
        <taxon>Pseudomonadota</taxon>
        <taxon>Alphaproteobacteria</taxon>
        <taxon>Hyphomicrobiales</taxon>
        <taxon>Rhizobiaceae</taxon>
        <taxon>Rhizobium/Agrobacterium group</taxon>
        <taxon>Rhizobium</taxon>
    </lineage>
</organism>
<gene>
    <name evidence="2" type="ORF">G9X64_12250</name>
</gene>
<dbReference type="AlphaFoldDB" id="A0A7Y3WEY3"/>
<dbReference type="SUPFAM" id="SSF58104">
    <property type="entry name" value="Methyl-accepting chemotaxis protein (MCP) signaling domain"/>
    <property type="match status" value="1"/>
</dbReference>
<feature type="domain" description="Fe/B12 periplasmic-binding" evidence="1">
    <location>
        <begin position="75"/>
        <end position="375"/>
    </location>
</feature>